<organism evidence="2 3">
    <name type="scientific">Nonomuraea guangzhouensis</name>
    <dbReference type="NCBI Taxonomy" id="1291555"/>
    <lineage>
        <taxon>Bacteria</taxon>
        <taxon>Bacillati</taxon>
        <taxon>Actinomycetota</taxon>
        <taxon>Actinomycetes</taxon>
        <taxon>Streptosporangiales</taxon>
        <taxon>Streptosporangiaceae</taxon>
        <taxon>Nonomuraea</taxon>
    </lineage>
</organism>
<proteinExistence type="predicted"/>
<evidence type="ECO:0000259" key="1">
    <source>
        <dbReference type="PROSITE" id="PS51186"/>
    </source>
</evidence>
<keyword evidence="2" id="KW-0012">Acyltransferase</keyword>
<dbReference type="GO" id="GO:0016746">
    <property type="term" value="F:acyltransferase activity"/>
    <property type="evidence" value="ECO:0007669"/>
    <property type="project" value="UniProtKB-KW"/>
</dbReference>
<sequence>MAWQDVIESEAVEPRKSPLESARFGYSVERLAVSAESDSSLSAVREAVVRSAADVIVLRYPAEYIGWYAQLTTPGRTAIFADSLVYWRLRAGAGRAPEASPELRAAELTGSTAIEDLVSDIFLAYGNHYLANPLFDAADAIAGYQEWALRSAAEGGCLALLDKRAAGTEPPVLALATLEEDAARTEILLAGVVSEHQGRGLYAHLLKAVEDRTLARGAGEVVISTQGHNTRVQRAWARYGFEPVRTMLTVHLVRSALLPGQAR</sequence>
<protein>
    <submittedName>
        <fullName evidence="2">GNAT family N-acetyltransferase</fullName>
        <ecNumber evidence="2">2.3.1.-</ecNumber>
    </submittedName>
</protein>
<keyword evidence="3" id="KW-1185">Reference proteome</keyword>
<feature type="domain" description="N-acetyltransferase" evidence="1">
    <location>
        <begin position="112"/>
        <end position="263"/>
    </location>
</feature>
<evidence type="ECO:0000313" key="2">
    <source>
        <dbReference type="EMBL" id="MFD1536100.1"/>
    </source>
</evidence>
<dbReference type="InterPro" id="IPR000182">
    <property type="entry name" value="GNAT_dom"/>
</dbReference>
<dbReference type="Pfam" id="PF00583">
    <property type="entry name" value="Acetyltransf_1"/>
    <property type="match status" value="1"/>
</dbReference>
<evidence type="ECO:0000313" key="3">
    <source>
        <dbReference type="Proteomes" id="UP001597097"/>
    </source>
</evidence>
<dbReference type="EC" id="2.3.1.-" evidence="2"/>
<comment type="caution">
    <text evidence="2">The sequence shown here is derived from an EMBL/GenBank/DDBJ whole genome shotgun (WGS) entry which is preliminary data.</text>
</comment>
<name>A0ABW4G162_9ACTN</name>
<dbReference type="RefSeq" id="WP_219533827.1">
    <property type="nucleotide sequence ID" value="NZ_JAHKRM010000019.1"/>
</dbReference>
<dbReference type="PROSITE" id="PS51186">
    <property type="entry name" value="GNAT"/>
    <property type="match status" value="1"/>
</dbReference>
<dbReference type="EMBL" id="JBHUCM010000005">
    <property type="protein sequence ID" value="MFD1536100.1"/>
    <property type="molecule type" value="Genomic_DNA"/>
</dbReference>
<reference evidence="3" key="1">
    <citation type="journal article" date="2019" name="Int. J. Syst. Evol. Microbiol.">
        <title>The Global Catalogue of Microorganisms (GCM) 10K type strain sequencing project: providing services to taxonomists for standard genome sequencing and annotation.</title>
        <authorList>
            <consortium name="The Broad Institute Genomics Platform"/>
            <consortium name="The Broad Institute Genome Sequencing Center for Infectious Disease"/>
            <person name="Wu L."/>
            <person name="Ma J."/>
        </authorList>
    </citation>
    <scope>NUCLEOTIDE SEQUENCE [LARGE SCALE GENOMIC DNA]</scope>
    <source>
        <strain evidence="3">CGMCC 1.15399</strain>
    </source>
</reference>
<gene>
    <name evidence="2" type="ORF">ACFSJ0_03580</name>
</gene>
<keyword evidence="2" id="KW-0808">Transferase</keyword>
<accession>A0ABW4G162</accession>
<dbReference type="Proteomes" id="UP001597097">
    <property type="component" value="Unassembled WGS sequence"/>
</dbReference>